<keyword evidence="6" id="KW-0378">Hydrolase</keyword>
<organism evidence="8 9">
    <name type="scientific">Natrialba asiatica (strain ATCC 700177 / DSM 12278 / JCM 9576 / FERM P-10747 / NBRC 102637 / 172P1)</name>
    <dbReference type="NCBI Taxonomy" id="29540"/>
    <lineage>
        <taxon>Archaea</taxon>
        <taxon>Methanobacteriati</taxon>
        <taxon>Methanobacteriota</taxon>
        <taxon>Stenosarchaea group</taxon>
        <taxon>Halobacteria</taxon>
        <taxon>Halobacteriales</taxon>
        <taxon>Natrialbaceae</taxon>
        <taxon>Natrialba</taxon>
    </lineage>
</organism>
<accession>M0ANJ4</accession>
<dbReference type="PANTHER" id="PTHR42926:SF1">
    <property type="entry name" value="CIRCADIAN CLOCK OSCILLATOR PROTEIN KAIC 1"/>
    <property type="match status" value="1"/>
</dbReference>
<dbReference type="PATRIC" id="fig|29540.5.peg.2811"/>
<dbReference type="EC" id="2.7.11.1" evidence="1"/>
<dbReference type="GO" id="GO:0016787">
    <property type="term" value="F:hydrolase activity"/>
    <property type="evidence" value="ECO:0007669"/>
    <property type="project" value="UniProtKB-KW"/>
</dbReference>
<dbReference type="AlphaFoldDB" id="M0ANJ4"/>
<evidence type="ECO:0000256" key="4">
    <source>
        <dbReference type="ARBA" id="ARBA00022737"/>
    </source>
</evidence>
<dbReference type="Pfam" id="PF06745">
    <property type="entry name" value="ATPase"/>
    <property type="match status" value="2"/>
</dbReference>
<keyword evidence="4" id="KW-0677">Repeat</keyword>
<evidence type="ECO:0000256" key="1">
    <source>
        <dbReference type="ARBA" id="ARBA00012513"/>
    </source>
</evidence>
<dbReference type="InterPro" id="IPR014774">
    <property type="entry name" value="KaiC-like_dom"/>
</dbReference>
<feature type="domain" description="KaiC" evidence="7">
    <location>
        <begin position="214"/>
        <end position="448"/>
    </location>
</feature>
<dbReference type="SMART" id="SM00382">
    <property type="entry name" value="AAA"/>
    <property type="match status" value="2"/>
</dbReference>
<evidence type="ECO:0000256" key="5">
    <source>
        <dbReference type="ARBA" id="ARBA00022777"/>
    </source>
</evidence>
<comment type="caution">
    <text evidence="8">The sequence shown here is derived from an EMBL/GenBank/DDBJ whole genome shotgun (WGS) entry which is preliminary data.</text>
</comment>
<evidence type="ECO:0000259" key="7">
    <source>
        <dbReference type="PROSITE" id="PS51146"/>
    </source>
</evidence>
<dbReference type="EMBL" id="AOIO01000031">
    <property type="protein sequence ID" value="ELZ00085.1"/>
    <property type="molecule type" value="Genomic_DNA"/>
</dbReference>
<keyword evidence="3" id="KW-0808">Transferase</keyword>
<keyword evidence="5" id="KW-0418">Kinase</keyword>
<evidence type="ECO:0000313" key="9">
    <source>
        <dbReference type="Proteomes" id="UP000011554"/>
    </source>
</evidence>
<reference evidence="8 9" key="1">
    <citation type="journal article" date="2014" name="PLoS Genet.">
        <title>Phylogenetically driven sequencing of extremely halophilic archaea reveals strategies for static and dynamic osmo-response.</title>
        <authorList>
            <person name="Becker E.A."/>
            <person name="Seitzer P.M."/>
            <person name="Tritt A."/>
            <person name="Larsen D."/>
            <person name="Krusor M."/>
            <person name="Yao A.I."/>
            <person name="Wu D."/>
            <person name="Madern D."/>
            <person name="Eisen J.A."/>
            <person name="Darling A.E."/>
            <person name="Facciotti M.T."/>
        </authorList>
    </citation>
    <scope>NUCLEOTIDE SEQUENCE [LARGE SCALE GENOMIC DNA]</scope>
    <source>
        <strain evidence="8 9">DSM 12278</strain>
    </source>
</reference>
<proteinExistence type="predicted"/>
<keyword evidence="9" id="KW-1185">Reference proteome</keyword>
<dbReference type="SUPFAM" id="SSF52540">
    <property type="entry name" value="P-loop containing nucleoside triphosphate hydrolases"/>
    <property type="match status" value="2"/>
</dbReference>
<dbReference type="GO" id="GO:0005524">
    <property type="term" value="F:ATP binding"/>
    <property type="evidence" value="ECO:0007669"/>
    <property type="project" value="InterPro"/>
</dbReference>
<keyword evidence="2" id="KW-0597">Phosphoprotein</keyword>
<feature type="domain" description="KaiC" evidence="7">
    <location>
        <begin position="1"/>
        <end position="212"/>
    </location>
</feature>
<dbReference type="InterPro" id="IPR003593">
    <property type="entry name" value="AAA+_ATPase"/>
</dbReference>
<dbReference type="PANTHER" id="PTHR42926">
    <property type="match status" value="1"/>
</dbReference>
<evidence type="ECO:0000256" key="3">
    <source>
        <dbReference type="ARBA" id="ARBA00022679"/>
    </source>
</evidence>
<dbReference type="InterPro" id="IPR051347">
    <property type="entry name" value="Circadian_clock_KaiC-rel"/>
</dbReference>
<sequence>MVRGRPGTGKSVLGLHFLTDAATAGETETLYINLEESEADIRENADSLGFDLSSIEFLDLSPDSEFFVNDLSYDIFTSDEVAEESVTEEITERIREADPDRVFVDPLTQLRYLSSDNYQFRKQVLSFMQFLSEQGTTVLFTSQDTEAEPDDDLQFVSDGIFHLKQSSDGRTIEIPKFRGTDFESGEHSFTIEHGGLTVYPSLVPRQHEKEFHAETISSGVPELDQLLDGGIERGTVSIVTGPTGVGKTTTGIQFMKEAAGRGERSVIYSFEEGKGTLLHRCEAINIPIHEMLDQEALQIEEIEGLQLSADEFAHRVREQVEQQQTEIVMIDGVTGYQLALQGDDQSLTTELHSLCRYLKNMGVTVILVSETRDITGPFQITAEGLSYLGDTILFLQHLEVDGQMHKAIGVLKKRTSDFERAMREFQITDYGVQIGDQLTDLRGILSGTPEWDESKQGDIGDT</sequence>
<name>M0ANJ4_NATA1</name>
<evidence type="ECO:0000313" key="8">
    <source>
        <dbReference type="EMBL" id="ELZ00085.1"/>
    </source>
</evidence>
<dbReference type="Proteomes" id="UP000011554">
    <property type="component" value="Unassembled WGS sequence"/>
</dbReference>
<evidence type="ECO:0000256" key="2">
    <source>
        <dbReference type="ARBA" id="ARBA00022553"/>
    </source>
</evidence>
<dbReference type="GO" id="GO:0004674">
    <property type="term" value="F:protein serine/threonine kinase activity"/>
    <property type="evidence" value="ECO:0007669"/>
    <property type="project" value="UniProtKB-EC"/>
</dbReference>
<dbReference type="eggNOG" id="arCOG01174">
    <property type="taxonomic scope" value="Archaea"/>
</dbReference>
<gene>
    <name evidence="8" type="ORF">C481_13854</name>
</gene>
<dbReference type="Gene3D" id="3.40.50.300">
    <property type="entry name" value="P-loop containing nucleotide triphosphate hydrolases"/>
    <property type="match status" value="2"/>
</dbReference>
<dbReference type="PIRSF" id="PIRSF039117">
    <property type="entry name" value="KaiC"/>
    <property type="match status" value="1"/>
</dbReference>
<protein>
    <recommendedName>
        <fullName evidence="1">non-specific serine/threonine protein kinase</fullName>
        <ecNumber evidence="1">2.7.11.1</ecNumber>
    </recommendedName>
</protein>
<dbReference type="InterPro" id="IPR027417">
    <property type="entry name" value="P-loop_NTPase"/>
</dbReference>
<dbReference type="InterPro" id="IPR010624">
    <property type="entry name" value="KaiC_dom"/>
</dbReference>
<evidence type="ECO:0000256" key="6">
    <source>
        <dbReference type="ARBA" id="ARBA00022801"/>
    </source>
</evidence>
<dbReference type="InterPro" id="IPR030665">
    <property type="entry name" value="KaiC"/>
</dbReference>
<dbReference type="PROSITE" id="PS51146">
    <property type="entry name" value="KAIC"/>
    <property type="match status" value="2"/>
</dbReference>